<evidence type="ECO:0000256" key="5">
    <source>
        <dbReference type="ARBA" id="ARBA00022519"/>
    </source>
</evidence>
<feature type="chain" id="PRO_5022743571" description="histidine kinase" evidence="18">
    <location>
        <begin position="24"/>
        <end position="1206"/>
    </location>
</feature>
<dbReference type="EMBL" id="VFIP01000040">
    <property type="protein sequence ID" value="TWR86740.1"/>
    <property type="molecule type" value="Genomic_DNA"/>
</dbReference>
<feature type="modified residue" description="4-aspartylphosphate" evidence="17">
    <location>
        <position position="1010"/>
    </location>
</feature>
<dbReference type="SUPFAM" id="SSF52172">
    <property type="entry name" value="CheY-like"/>
    <property type="match status" value="1"/>
</dbReference>
<reference evidence="24 25" key="1">
    <citation type="submission" date="2019-06" db="EMBL/GenBank/DDBJ databases">
        <title>Pseudomonas bimorpha sp. nov. isolated from bovine raw milk and skim milk concentrate.</title>
        <authorList>
            <person name="Hofmann K."/>
            <person name="Huptas C."/>
            <person name="Doll E."/>
            <person name="Scherer S."/>
            <person name="Wenning M."/>
        </authorList>
    </citation>
    <scope>NUCLEOTIDE SEQUENCE [LARGE SCALE GENOMIC DNA]</scope>
    <source>
        <strain evidence="24 25">DSM 108990</strain>
    </source>
</reference>
<dbReference type="SMART" id="SM00387">
    <property type="entry name" value="HATPase_c"/>
    <property type="match status" value="1"/>
</dbReference>
<dbReference type="GO" id="GO:0005886">
    <property type="term" value="C:plasma membrane"/>
    <property type="evidence" value="ECO:0007669"/>
    <property type="project" value="UniProtKB-SubCell"/>
</dbReference>
<feature type="domain" description="PAS" evidence="21">
    <location>
        <begin position="572"/>
        <end position="644"/>
    </location>
</feature>
<dbReference type="PROSITE" id="PS50112">
    <property type="entry name" value="PAS"/>
    <property type="match status" value="1"/>
</dbReference>
<keyword evidence="5" id="KW-0997">Cell inner membrane</keyword>
<evidence type="ECO:0000259" key="19">
    <source>
        <dbReference type="PROSITE" id="PS50109"/>
    </source>
</evidence>
<dbReference type="NCBIfam" id="TIGR00229">
    <property type="entry name" value="sensory_box"/>
    <property type="match status" value="1"/>
</dbReference>
<dbReference type="InterPro" id="IPR049871">
    <property type="entry name" value="BvgS-like_periplasmic2"/>
</dbReference>
<evidence type="ECO:0000259" key="21">
    <source>
        <dbReference type="PROSITE" id="PS50112"/>
    </source>
</evidence>
<comment type="catalytic activity">
    <reaction evidence="1">
        <text>ATP + protein L-histidine = ADP + protein N-phospho-L-histidine.</text>
        <dbReference type="EC" id="2.7.13.3"/>
    </reaction>
</comment>
<dbReference type="Pfam" id="PF00497">
    <property type="entry name" value="SBP_bac_3"/>
    <property type="match status" value="2"/>
</dbReference>
<dbReference type="InterPro" id="IPR000700">
    <property type="entry name" value="PAS-assoc_C"/>
</dbReference>
<dbReference type="Proteomes" id="UP000317901">
    <property type="component" value="Unassembled WGS sequence"/>
</dbReference>
<dbReference type="Gene3D" id="1.20.120.160">
    <property type="entry name" value="HPT domain"/>
    <property type="match status" value="1"/>
</dbReference>
<dbReference type="InterPro" id="IPR003661">
    <property type="entry name" value="HisK_dim/P_dom"/>
</dbReference>
<dbReference type="EC" id="2.7.13.3" evidence="3"/>
<dbReference type="PROSITE" id="PS50110">
    <property type="entry name" value="RESPONSE_REGULATORY"/>
    <property type="match status" value="1"/>
</dbReference>
<feature type="domain" description="Response regulatory" evidence="20">
    <location>
        <begin position="961"/>
        <end position="1080"/>
    </location>
</feature>
<keyword evidence="9 18" id="KW-0732">Signal</keyword>
<evidence type="ECO:0000256" key="18">
    <source>
        <dbReference type="SAM" id="SignalP"/>
    </source>
</evidence>
<dbReference type="Pfam" id="PF00072">
    <property type="entry name" value="Response_reg"/>
    <property type="match status" value="1"/>
</dbReference>
<evidence type="ECO:0000256" key="10">
    <source>
        <dbReference type="ARBA" id="ARBA00022741"/>
    </source>
</evidence>
<dbReference type="SUPFAM" id="SSF47226">
    <property type="entry name" value="Histidine-containing phosphotransfer domain, HPT domain"/>
    <property type="match status" value="1"/>
</dbReference>
<dbReference type="PROSITE" id="PS50894">
    <property type="entry name" value="HPT"/>
    <property type="match status" value="1"/>
</dbReference>
<feature type="domain" description="HPt" evidence="23">
    <location>
        <begin position="1111"/>
        <end position="1204"/>
    </location>
</feature>
<keyword evidence="14" id="KW-0902">Two-component regulatory system</keyword>
<keyword evidence="12" id="KW-0067">ATP-binding</keyword>
<keyword evidence="7" id="KW-0808">Transferase</keyword>
<keyword evidence="13" id="KW-1133">Transmembrane helix</keyword>
<dbReference type="GO" id="GO:0005524">
    <property type="term" value="F:ATP binding"/>
    <property type="evidence" value="ECO:0007669"/>
    <property type="project" value="UniProtKB-KW"/>
</dbReference>
<evidence type="ECO:0000256" key="3">
    <source>
        <dbReference type="ARBA" id="ARBA00012438"/>
    </source>
</evidence>
<dbReference type="FunFam" id="3.30.565.10:FF:000010">
    <property type="entry name" value="Sensor histidine kinase RcsC"/>
    <property type="match status" value="1"/>
</dbReference>
<dbReference type="InterPro" id="IPR011006">
    <property type="entry name" value="CheY-like_superfamily"/>
</dbReference>
<comment type="subcellular location">
    <subcellularLocation>
        <location evidence="2">Cell inner membrane</location>
        <topology evidence="2">Multi-pass membrane protein</topology>
    </subcellularLocation>
</comment>
<dbReference type="OrthoDB" id="9797243at2"/>
<dbReference type="SMART" id="SM00388">
    <property type="entry name" value="HisKA"/>
    <property type="match status" value="1"/>
</dbReference>
<evidence type="ECO:0000259" key="23">
    <source>
        <dbReference type="PROSITE" id="PS50894"/>
    </source>
</evidence>
<organism evidence="24 25">
    <name type="scientific">Pseudomonas saxonica</name>
    <dbReference type="NCBI Taxonomy" id="2600598"/>
    <lineage>
        <taxon>Bacteria</taxon>
        <taxon>Pseudomonadati</taxon>
        <taxon>Pseudomonadota</taxon>
        <taxon>Gammaproteobacteria</taxon>
        <taxon>Pseudomonadales</taxon>
        <taxon>Pseudomonadaceae</taxon>
        <taxon>Pseudomonas</taxon>
    </lineage>
</organism>
<keyword evidence="11" id="KW-0418">Kinase</keyword>
<sequence length="1206" mass="133217">MNRTSLPHLVTLLLLCLPSTVQAEPVSLHLLGRSQVGQYHLAPSVRETQWLTSKKKLVLGTSAPDYAPFDISTGSDFYEGISADYAGLLSQLLKIELSVYRYTSRAEAITALKKGEIDLLATANAFEQQEPELMFSTTYAVDTPLLITRIDRPKASASTALRLAMLDHYQPPDRVRKVYPEAELQLYESTLGALSAVTFGQADAYLGDVISTHNLINKNYLNTVYLKELARLETQGFGFAVHEDNPLLLKLINASLALIPPSESNAILSRWGVSIMADTQAQPLKFTAAEQQWIEQNPRLNVVVTDDFLPFTFFDDHGQFSGLAADILNRISVSTGLEFDVMSSSSVSVMTDSVKDGDADLIAAMTPSSSRLNDLRFTKPYLSTPYVLITRLQLQGPVTLDQLKGKRVAVIPDSSLATYLHEFHPEVEIIPANNSAQALTMLAQGKVEGAINALISARYLIRQQYADQLQISSTVGKTPAQFSLAMDKSAHSLYSILSKALARISPEDMDDMTHRWSSAVVLDNYLAKSHLASLLRITATAGGVLFVAIVWIVYLRQLIRRRSRAERALSDQLAFMRALIDGTPHPIYVRDRQGRLLICNEGYLQTVGLARETLIGKTLLELPFNPRQQHDSFHADYQKVMREGRPLMRDRTLVMKNGSELTIYHWILPYRASDETVVGIIGGWIDISERQQLLEQLQEAKTNADQANSAKSDFLTTMSHEIRTPLNAIVGMLELATKKAEQGMADAASIGLASHAAHGLLELIGDILDVAQIESGHMSINQQRTHLMTLVESTARVFEAMAQQKGLLMSFDLDPKINTDVLIDPLRFRQVLSNLLSNAIKFTDRGQVRLSVRAKTGEDIGRLKICVLVEDTGIGISTADQLNLFRPFTQVNHSHKQPGGSGLGLMICRQLCALMGGALTLTSSVGKGTQVKLSLGIVTVLEQNTAPAPTELSARQMRPLKILVVDDYLPNRRLLAQQLEYLGHAAIEAQEGTQALQLWRAQRFDLIMTDCAMPLMNGYELTQSIRAEETTRSLQPILIVGFTANAEAGETARCLAAGMNDCLFKPISLHNLEARLASADLTPIDVSDELTPSETHKLIDLEGLERLSHGDANALKHLLEPLISSLEDDMTALLQVFTKHDLPGMSDVAHRVKSGARIVKATQLVQCCENLEEACLTCEWNQLARHVDELYEAMAQVLEVIEMYRV</sequence>
<dbReference type="PANTHER" id="PTHR43047:SF72">
    <property type="entry name" value="OSMOSENSING HISTIDINE PROTEIN KINASE SLN1"/>
    <property type="match status" value="1"/>
</dbReference>
<dbReference type="InterPro" id="IPR008207">
    <property type="entry name" value="Sig_transdc_His_kin_Hpt_dom"/>
</dbReference>
<dbReference type="Gene3D" id="3.30.565.10">
    <property type="entry name" value="Histidine kinase-like ATPase, C-terminal domain"/>
    <property type="match status" value="1"/>
</dbReference>
<feature type="domain" description="PAC" evidence="22">
    <location>
        <begin position="647"/>
        <end position="699"/>
    </location>
</feature>
<dbReference type="InterPro" id="IPR003594">
    <property type="entry name" value="HATPase_dom"/>
</dbReference>
<gene>
    <name evidence="24" type="ORF">FJD37_17905</name>
</gene>
<dbReference type="CDD" id="cd00130">
    <property type="entry name" value="PAS"/>
    <property type="match status" value="1"/>
</dbReference>
<keyword evidence="4" id="KW-1003">Cell membrane</keyword>
<keyword evidence="6 17" id="KW-0597">Phosphoprotein</keyword>
<dbReference type="Pfam" id="PF00989">
    <property type="entry name" value="PAS"/>
    <property type="match status" value="1"/>
</dbReference>
<evidence type="ECO:0000256" key="16">
    <source>
        <dbReference type="PROSITE-ProRule" id="PRU00110"/>
    </source>
</evidence>
<evidence type="ECO:0000256" key="8">
    <source>
        <dbReference type="ARBA" id="ARBA00022692"/>
    </source>
</evidence>
<dbReference type="Gene3D" id="3.40.190.10">
    <property type="entry name" value="Periplasmic binding protein-like II"/>
    <property type="match status" value="4"/>
</dbReference>
<dbReference type="InterPro" id="IPR004358">
    <property type="entry name" value="Sig_transdc_His_kin-like_C"/>
</dbReference>
<dbReference type="Gene3D" id="3.40.50.2300">
    <property type="match status" value="1"/>
</dbReference>
<evidence type="ECO:0000256" key="14">
    <source>
        <dbReference type="ARBA" id="ARBA00023012"/>
    </source>
</evidence>
<comment type="caution">
    <text evidence="24">The sequence shown here is derived from an EMBL/GenBank/DDBJ whole genome shotgun (WGS) entry which is preliminary data.</text>
</comment>
<evidence type="ECO:0000256" key="11">
    <source>
        <dbReference type="ARBA" id="ARBA00022777"/>
    </source>
</evidence>
<dbReference type="PROSITE" id="PS50109">
    <property type="entry name" value="HIS_KIN"/>
    <property type="match status" value="1"/>
</dbReference>
<feature type="signal peptide" evidence="18">
    <location>
        <begin position="1"/>
        <end position="23"/>
    </location>
</feature>
<protein>
    <recommendedName>
        <fullName evidence="3">histidine kinase</fullName>
        <ecNumber evidence="3">2.7.13.3</ecNumber>
    </recommendedName>
</protein>
<dbReference type="CDD" id="cd17546">
    <property type="entry name" value="REC_hyHK_CKI1_RcsC-like"/>
    <property type="match status" value="1"/>
</dbReference>
<dbReference type="PRINTS" id="PR00344">
    <property type="entry name" value="BCTRLSENSOR"/>
</dbReference>
<dbReference type="CDD" id="cd16922">
    <property type="entry name" value="HATPase_EvgS-ArcB-TorS-like"/>
    <property type="match status" value="1"/>
</dbReference>
<evidence type="ECO:0000313" key="24">
    <source>
        <dbReference type="EMBL" id="TWR86740.1"/>
    </source>
</evidence>
<evidence type="ECO:0000256" key="17">
    <source>
        <dbReference type="PROSITE-ProRule" id="PRU00169"/>
    </source>
</evidence>
<evidence type="ECO:0000256" key="1">
    <source>
        <dbReference type="ARBA" id="ARBA00000085"/>
    </source>
</evidence>
<dbReference type="Gene3D" id="1.10.287.130">
    <property type="match status" value="1"/>
</dbReference>
<evidence type="ECO:0000259" key="20">
    <source>
        <dbReference type="PROSITE" id="PS50110"/>
    </source>
</evidence>
<evidence type="ECO:0000256" key="15">
    <source>
        <dbReference type="ARBA" id="ARBA00023136"/>
    </source>
</evidence>
<dbReference type="SMART" id="SM00448">
    <property type="entry name" value="REC"/>
    <property type="match status" value="1"/>
</dbReference>
<dbReference type="InterPro" id="IPR005467">
    <property type="entry name" value="His_kinase_dom"/>
</dbReference>
<evidence type="ECO:0000313" key="25">
    <source>
        <dbReference type="Proteomes" id="UP000317901"/>
    </source>
</evidence>
<dbReference type="InterPro" id="IPR036097">
    <property type="entry name" value="HisK_dim/P_sf"/>
</dbReference>
<dbReference type="GO" id="GO:0009927">
    <property type="term" value="F:histidine phosphotransfer kinase activity"/>
    <property type="evidence" value="ECO:0007669"/>
    <property type="project" value="TreeGrafter"/>
</dbReference>
<keyword evidence="15" id="KW-0472">Membrane</keyword>
<dbReference type="GO" id="GO:0000155">
    <property type="term" value="F:phosphorelay sensor kinase activity"/>
    <property type="evidence" value="ECO:0007669"/>
    <property type="project" value="InterPro"/>
</dbReference>
<dbReference type="Pfam" id="PF00512">
    <property type="entry name" value="HisKA"/>
    <property type="match status" value="1"/>
</dbReference>
<feature type="domain" description="Histidine kinase" evidence="19">
    <location>
        <begin position="717"/>
        <end position="939"/>
    </location>
</feature>
<dbReference type="Pfam" id="PF01627">
    <property type="entry name" value="Hpt"/>
    <property type="match status" value="1"/>
</dbReference>
<evidence type="ECO:0000259" key="22">
    <source>
        <dbReference type="PROSITE" id="PS50113"/>
    </source>
</evidence>
<dbReference type="PROSITE" id="PS50113">
    <property type="entry name" value="PAC"/>
    <property type="match status" value="1"/>
</dbReference>
<dbReference type="InterPro" id="IPR001789">
    <property type="entry name" value="Sig_transdc_resp-reg_receiver"/>
</dbReference>
<evidence type="ECO:0000256" key="7">
    <source>
        <dbReference type="ARBA" id="ARBA00022679"/>
    </source>
</evidence>
<keyword evidence="10" id="KW-0547">Nucleotide-binding</keyword>
<dbReference type="InterPro" id="IPR036890">
    <property type="entry name" value="HATPase_C_sf"/>
</dbReference>
<dbReference type="PANTHER" id="PTHR43047">
    <property type="entry name" value="TWO-COMPONENT HISTIDINE PROTEIN KINASE"/>
    <property type="match status" value="1"/>
</dbReference>
<dbReference type="Gene3D" id="3.30.450.20">
    <property type="entry name" value="PAS domain"/>
    <property type="match status" value="1"/>
</dbReference>
<evidence type="ECO:0000256" key="2">
    <source>
        <dbReference type="ARBA" id="ARBA00004429"/>
    </source>
</evidence>
<dbReference type="InterPro" id="IPR035965">
    <property type="entry name" value="PAS-like_dom_sf"/>
</dbReference>
<evidence type="ECO:0000256" key="13">
    <source>
        <dbReference type="ARBA" id="ARBA00022989"/>
    </source>
</evidence>
<dbReference type="SUPFAM" id="SSF55785">
    <property type="entry name" value="PYP-like sensor domain (PAS domain)"/>
    <property type="match status" value="1"/>
</dbReference>
<evidence type="ECO:0000256" key="4">
    <source>
        <dbReference type="ARBA" id="ARBA00022475"/>
    </source>
</evidence>
<proteinExistence type="predicted"/>
<dbReference type="GO" id="GO:0006355">
    <property type="term" value="P:regulation of DNA-templated transcription"/>
    <property type="evidence" value="ECO:0007669"/>
    <property type="project" value="InterPro"/>
</dbReference>
<dbReference type="CDD" id="cd13705">
    <property type="entry name" value="PBP2_BvgS_D1"/>
    <property type="match status" value="1"/>
</dbReference>
<dbReference type="CDD" id="cd00082">
    <property type="entry name" value="HisKA"/>
    <property type="match status" value="1"/>
</dbReference>
<feature type="modified residue" description="Phosphohistidine" evidence="16">
    <location>
        <position position="1150"/>
    </location>
</feature>
<dbReference type="Pfam" id="PF02518">
    <property type="entry name" value="HATPase_c"/>
    <property type="match status" value="1"/>
</dbReference>
<dbReference type="InterPro" id="IPR036641">
    <property type="entry name" value="HPT_dom_sf"/>
</dbReference>
<dbReference type="SMART" id="SM00091">
    <property type="entry name" value="PAS"/>
    <property type="match status" value="1"/>
</dbReference>
<dbReference type="InterPro" id="IPR001638">
    <property type="entry name" value="Solute-binding_3/MltF_N"/>
</dbReference>
<evidence type="ECO:0000256" key="12">
    <source>
        <dbReference type="ARBA" id="ARBA00022840"/>
    </source>
</evidence>
<dbReference type="SMART" id="SM00062">
    <property type="entry name" value="PBPb"/>
    <property type="match status" value="2"/>
</dbReference>
<dbReference type="SUPFAM" id="SSF47384">
    <property type="entry name" value="Homodimeric domain of signal transducing histidine kinase"/>
    <property type="match status" value="1"/>
</dbReference>
<dbReference type="InterPro" id="IPR049870">
    <property type="entry name" value="BvgS-like_periplasmic1"/>
</dbReference>
<dbReference type="SUPFAM" id="SSF53850">
    <property type="entry name" value="Periplasmic binding protein-like II"/>
    <property type="match status" value="2"/>
</dbReference>
<dbReference type="SUPFAM" id="SSF55874">
    <property type="entry name" value="ATPase domain of HSP90 chaperone/DNA topoisomerase II/histidine kinase"/>
    <property type="match status" value="1"/>
</dbReference>
<name>A0A5C5PUM5_9PSED</name>
<dbReference type="InterPro" id="IPR000014">
    <property type="entry name" value="PAS"/>
</dbReference>
<dbReference type="InterPro" id="IPR013767">
    <property type="entry name" value="PAS_fold"/>
</dbReference>
<dbReference type="CDD" id="cd13707">
    <property type="entry name" value="PBP2_BvgS_D2"/>
    <property type="match status" value="1"/>
</dbReference>
<evidence type="ECO:0000256" key="9">
    <source>
        <dbReference type="ARBA" id="ARBA00022729"/>
    </source>
</evidence>
<evidence type="ECO:0000256" key="6">
    <source>
        <dbReference type="ARBA" id="ARBA00022553"/>
    </source>
</evidence>
<accession>A0A5C5PUM5</accession>
<keyword evidence="8" id="KW-0812">Transmembrane</keyword>
<dbReference type="AlphaFoldDB" id="A0A5C5PUM5"/>